<evidence type="ECO:0000256" key="13">
    <source>
        <dbReference type="ARBA" id="ARBA00053101"/>
    </source>
</evidence>
<gene>
    <name evidence="16" type="ORF">NEZAVI_LOCUS10285</name>
</gene>
<dbReference type="GO" id="GO:0032510">
    <property type="term" value="P:endosome to lysosome transport via multivesicular body sorting pathway"/>
    <property type="evidence" value="ECO:0007669"/>
    <property type="project" value="TreeGrafter"/>
</dbReference>
<evidence type="ECO:0000256" key="5">
    <source>
        <dbReference type="ARBA" id="ARBA00022448"/>
    </source>
</evidence>
<dbReference type="Proteomes" id="UP001152798">
    <property type="component" value="Chromosome 5"/>
</dbReference>
<dbReference type="GO" id="GO:0032801">
    <property type="term" value="P:receptor catabolic process"/>
    <property type="evidence" value="ECO:0007669"/>
    <property type="project" value="TreeGrafter"/>
</dbReference>
<feature type="domain" description="UMA" evidence="14">
    <location>
        <begin position="260"/>
        <end position="310"/>
    </location>
</feature>
<evidence type="ECO:0000256" key="2">
    <source>
        <dbReference type="ARBA" id="ARBA00004633"/>
    </source>
</evidence>
<comment type="similarity">
    <text evidence="3">Belongs to the MVB12 family.</text>
</comment>
<dbReference type="InterPro" id="IPR018798">
    <property type="entry name" value="MVB12A/B"/>
</dbReference>
<accession>A0A9P0HGL7</accession>
<dbReference type="PANTHER" id="PTHR31612:SF2">
    <property type="entry name" value="MULTIVESICULAR BODY SUBUNIT 12A"/>
    <property type="match status" value="1"/>
</dbReference>
<organism evidence="16 17">
    <name type="scientific">Nezara viridula</name>
    <name type="common">Southern green stink bug</name>
    <name type="synonym">Cimex viridulus</name>
    <dbReference type="NCBI Taxonomy" id="85310"/>
    <lineage>
        <taxon>Eukaryota</taxon>
        <taxon>Metazoa</taxon>
        <taxon>Ecdysozoa</taxon>
        <taxon>Arthropoda</taxon>
        <taxon>Hexapoda</taxon>
        <taxon>Insecta</taxon>
        <taxon>Pterygota</taxon>
        <taxon>Neoptera</taxon>
        <taxon>Paraneoptera</taxon>
        <taxon>Hemiptera</taxon>
        <taxon>Heteroptera</taxon>
        <taxon>Panheteroptera</taxon>
        <taxon>Pentatomomorpha</taxon>
        <taxon>Pentatomoidea</taxon>
        <taxon>Pentatomidae</taxon>
        <taxon>Pentatominae</taxon>
        <taxon>Nezara</taxon>
    </lineage>
</organism>
<feature type="domain" description="MABP" evidence="15">
    <location>
        <begin position="12"/>
        <end position="156"/>
    </location>
</feature>
<dbReference type="PROSITE" id="PS51497">
    <property type="entry name" value="UMA"/>
    <property type="match status" value="1"/>
</dbReference>
<dbReference type="GO" id="GO:0005829">
    <property type="term" value="C:cytosol"/>
    <property type="evidence" value="ECO:0007669"/>
    <property type="project" value="TreeGrafter"/>
</dbReference>
<evidence type="ECO:0000256" key="3">
    <source>
        <dbReference type="ARBA" id="ARBA00010432"/>
    </source>
</evidence>
<dbReference type="GO" id="GO:0019075">
    <property type="term" value="P:virus maturation"/>
    <property type="evidence" value="ECO:0007669"/>
    <property type="project" value="TreeGrafter"/>
</dbReference>
<evidence type="ECO:0000313" key="17">
    <source>
        <dbReference type="Proteomes" id="UP001152798"/>
    </source>
</evidence>
<dbReference type="GO" id="GO:0042058">
    <property type="term" value="P:regulation of epidermal growth factor receptor signaling pathway"/>
    <property type="evidence" value="ECO:0007669"/>
    <property type="project" value="TreeGrafter"/>
</dbReference>
<dbReference type="FunFam" id="2.100.10.50:FF:000002">
    <property type="entry name" value="Multivesicular body subunit 12B"/>
    <property type="match status" value="1"/>
</dbReference>
<evidence type="ECO:0000256" key="7">
    <source>
        <dbReference type="ARBA" id="ARBA00022753"/>
    </source>
</evidence>
<dbReference type="GO" id="GO:0046755">
    <property type="term" value="P:viral budding"/>
    <property type="evidence" value="ECO:0007669"/>
    <property type="project" value="TreeGrafter"/>
</dbReference>
<dbReference type="GO" id="GO:0031902">
    <property type="term" value="C:late endosome membrane"/>
    <property type="evidence" value="ECO:0007669"/>
    <property type="project" value="UniProtKB-SubCell"/>
</dbReference>
<evidence type="ECO:0000256" key="8">
    <source>
        <dbReference type="ARBA" id="ARBA00022927"/>
    </source>
</evidence>
<evidence type="ECO:0000256" key="11">
    <source>
        <dbReference type="ARBA" id="ARBA00033002"/>
    </source>
</evidence>
<evidence type="ECO:0000256" key="4">
    <source>
        <dbReference type="ARBA" id="ARBA00017653"/>
    </source>
</evidence>
<keyword evidence="17" id="KW-1185">Reference proteome</keyword>
<dbReference type="OrthoDB" id="6021306at2759"/>
<dbReference type="Gene3D" id="2.100.10.50">
    <property type="match status" value="1"/>
</dbReference>
<dbReference type="InterPro" id="IPR023341">
    <property type="entry name" value="MABP"/>
</dbReference>
<keyword evidence="7" id="KW-0967">Endosome</keyword>
<dbReference type="InterPro" id="IPR023340">
    <property type="entry name" value="UMA"/>
</dbReference>
<dbReference type="EMBL" id="OV725081">
    <property type="protein sequence ID" value="CAH1401211.1"/>
    <property type="molecule type" value="Genomic_DNA"/>
</dbReference>
<evidence type="ECO:0000256" key="9">
    <source>
        <dbReference type="ARBA" id="ARBA00023036"/>
    </source>
</evidence>
<keyword evidence="9" id="KW-0729">SH3-binding</keyword>
<dbReference type="PANTHER" id="PTHR31612">
    <property type="entry name" value="MULTIVESICULAR BODY SUBUNIT 12A"/>
    <property type="match status" value="1"/>
</dbReference>
<keyword evidence="6" id="KW-0963">Cytoplasm</keyword>
<reference evidence="16" key="1">
    <citation type="submission" date="2022-01" db="EMBL/GenBank/DDBJ databases">
        <authorList>
            <person name="King R."/>
        </authorList>
    </citation>
    <scope>NUCLEOTIDE SEQUENCE</scope>
</reference>
<evidence type="ECO:0000256" key="6">
    <source>
        <dbReference type="ARBA" id="ARBA00022490"/>
    </source>
</evidence>
<sequence length="310" mass="33777">MMQQIIKTFPDDKPLTSISVIEDISKRPQGFIIVSKTFDQDSDADLWKGSTFFGGRVSRYLCLSKTEGIDNYIVEDIAIIGEKDMPPDGYGLIPKTMDTDAKAWKKRQICYKLTRRNLALSAVTDIILLSKSKKAPEGFSLAGDINGVVVCFKTIHDLGLGPHNNNPPPVLGYSLNPKGIPQPTISPSPNGLYPAVASPTSSGDYVNLLRPKRPAPTPPIQSSPGLLSTSLVVNSPPEIPPKPQVPSSASYATLKVHEGLEGIPFVLHPTLELIASKGASIGPIPVIKRKTMEDLDREYAYDFRLERQST</sequence>
<comment type="function">
    <text evidence="13">Component of the ESCRT-I complex, a regulator of vesicular trafficking process. Required for the sorting of endocytic ubiquitinated cargos into multivesicular bodies.</text>
</comment>
<evidence type="ECO:0000259" key="14">
    <source>
        <dbReference type="PROSITE" id="PS51497"/>
    </source>
</evidence>
<dbReference type="GO" id="GO:0017124">
    <property type="term" value="F:SH3 domain binding"/>
    <property type="evidence" value="ECO:0007669"/>
    <property type="project" value="UniProtKB-KW"/>
</dbReference>
<dbReference type="GO" id="GO:0015031">
    <property type="term" value="P:protein transport"/>
    <property type="evidence" value="ECO:0007669"/>
    <property type="project" value="UniProtKB-KW"/>
</dbReference>
<proteinExistence type="inferred from homology"/>
<protein>
    <recommendedName>
        <fullName evidence="4">Multivesicular body subunit 12A</fullName>
    </recommendedName>
    <alternativeName>
        <fullName evidence="12">ESCRT-I complex subunit MVB12A</fullName>
    </alternativeName>
    <alternativeName>
        <fullName evidence="11">Protein FAM125A</fullName>
    </alternativeName>
</protein>
<dbReference type="PROSITE" id="PS51498">
    <property type="entry name" value="MABP"/>
    <property type="match status" value="1"/>
</dbReference>
<evidence type="ECO:0000256" key="12">
    <source>
        <dbReference type="ARBA" id="ARBA00033024"/>
    </source>
</evidence>
<comment type="subcellular location">
    <subcellularLocation>
        <location evidence="1">Cytoplasm</location>
    </subcellularLocation>
    <subcellularLocation>
        <location evidence="2">Late endosome membrane</location>
        <topology evidence="2">Peripheral membrane protein</topology>
    </subcellularLocation>
</comment>
<dbReference type="AlphaFoldDB" id="A0A9P0HGL7"/>
<evidence type="ECO:0000313" key="16">
    <source>
        <dbReference type="EMBL" id="CAH1401211.1"/>
    </source>
</evidence>
<keyword evidence="10" id="KW-0472">Membrane</keyword>
<dbReference type="GO" id="GO:0000813">
    <property type="term" value="C:ESCRT I complex"/>
    <property type="evidence" value="ECO:0007669"/>
    <property type="project" value="InterPro"/>
</dbReference>
<dbReference type="InterPro" id="IPR040335">
    <property type="entry name" value="MVB12A"/>
</dbReference>
<evidence type="ECO:0000259" key="15">
    <source>
        <dbReference type="PROSITE" id="PS51498"/>
    </source>
</evidence>
<evidence type="ECO:0000256" key="1">
    <source>
        <dbReference type="ARBA" id="ARBA00004496"/>
    </source>
</evidence>
<dbReference type="Pfam" id="PF10240">
    <property type="entry name" value="DUF2464"/>
    <property type="match status" value="1"/>
</dbReference>
<keyword evidence="8" id="KW-0653">Protein transport</keyword>
<evidence type="ECO:0000256" key="10">
    <source>
        <dbReference type="ARBA" id="ARBA00023136"/>
    </source>
</evidence>
<name>A0A9P0HGL7_NEZVI</name>
<keyword evidence="5" id="KW-0813">Transport</keyword>